<feature type="repeat" description="TPR" evidence="6">
    <location>
        <begin position="135"/>
        <end position="168"/>
    </location>
</feature>
<dbReference type="Gene3D" id="3.10.50.40">
    <property type="match status" value="1"/>
</dbReference>
<dbReference type="GO" id="GO:0005737">
    <property type="term" value="C:cytoplasm"/>
    <property type="evidence" value="ECO:0007669"/>
    <property type="project" value="TreeGrafter"/>
</dbReference>
<dbReference type="GO" id="GO:0016018">
    <property type="term" value="F:cyclosporin A binding"/>
    <property type="evidence" value="ECO:0007669"/>
    <property type="project" value="TreeGrafter"/>
</dbReference>
<dbReference type="SUPFAM" id="SSF50891">
    <property type="entry name" value="Cyclophilin-like"/>
    <property type="match status" value="1"/>
</dbReference>
<evidence type="ECO:0000256" key="4">
    <source>
        <dbReference type="ARBA" id="ARBA00023235"/>
    </source>
</evidence>
<dbReference type="SMART" id="SM00028">
    <property type="entry name" value="TPR"/>
    <property type="match status" value="3"/>
</dbReference>
<evidence type="ECO:0000259" key="7">
    <source>
        <dbReference type="PROSITE" id="PS50059"/>
    </source>
</evidence>
<dbReference type="Pfam" id="PF00160">
    <property type="entry name" value="Pro_isomerase"/>
    <property type="match status" value="1"/>
</dbReference>
<accession>A0A418FG14</accession>
<evidence type="ECO:0000313" key="10">
    <source>
        <dbReference type="Proteomes" id="UP000285430"/>
    </source>
</evidence>
<dbReference type="EMBL" id="QUTH01001882">
    <property type="protein sequence ID" value="RHZ28831.1"/>
    <property type="molecule type" value="Genomic_DNA"/>
</dbReference>
<dbReference type="PANTHER" id="PTHR11071:SF561">
    <property type="entry name" value="PEPTIDYL-PROLYL CIS-TRANS ISOMERASE D-RELATED"/>
    <property type="match status" value="1"/>
</dbReference>
<dbReference type="InterPro" id="IPR046357">
    <property type="entry name" value="PPIase_dom_sf"/>
</dbReference>
<evidence type="ECO:0000313" key="9">
    <source>
        <dbReference type="EMBL" id="RHZ28831.1"/>
    </source>
</evidence>
<dbReference type="FunFam" id="2.40.100.10:FF:000022">
    <property type="entry name" value="Peptidyl-prolyl cis-trans isomerase CYP95"/>
    <property type="match status" value="1"/>
</dbReference>
<dbReference type="FunFam" id="3.10.50.40:FF:000053">
    <property type="entry name" value="Peptidylprolyl isomerase"/>
    <property type="match status" value="1"/>
</dbReference>
<comment type="caution">
    <text evidence="9">The sequence shown here is derived from an EMBL/GenBank/DDBJ whole genome shotgun (WGS) entry which is preliminary data.</text>
</comment>
<dbReference type="GO" id="GO:0003755">
    <property type="term" value="F:peptidyl-prolyl cis-trans isomerase activity"/>
    <property type="evidence" value="ECO:0007669"/>
    <property type="project" value="UniProtKB-KW"/>
</dbReference>
<evidence type="ECO:0000256" key="3">
    <source>
        <dbReference type="ARBA" id="ARBA00023110"/>
    </source>
</evidence>
<dbReference type="SUPFAM" id="SSF48452">
    <property type="entry name" value="TPR-like"/>
    <property type="match status" value="1"/>
</dbReference>
<dbReference type="InterPro" id="IPR029000">
    <property type="entry name" value="Cyclophilin-like_dom_sf"/>
</dbReference>
<dbReference type="PROSITE" id="PS50059">
    <property type="entry name" value="FKBP_PPIASE"/>
    <property type="match status" value="1"/>
</dbReference>
<protein>
    <recommendedName>
        <fullName evidence="2 5">peptidylprolyl isomerase</fullName>
        <ecNumber evidence="2 5">5.2.1.8</ecNumber>
    </recommendedName>
</protein>
<evidence type="ECO:0000259" key="8">
    <source>
        <dbReference type="PROSITE" id="PS50072"/>
    </source>
</evidence>
<name>A0A418FG14_APHAT</name>
<dbReference type="CDD" id="cd01926">
    <property type="entry name" value="cyclophilin_ABH_like"/>
    <property type="match status" value="1"/>
</dbReference>
<reference evidence="9 10" key="1">
    <citation type="submission" date="2018-08" db="EMBL/GenBank/DDBJ databases">
        <title>Aphanomyces genome sequencing and annotation.</title>
        <authorList>
            <person name="Minardi D."/>
            <person name="Oidtmann B."/>
            <person name="Van Der Giezen M."/>
            <person name="Studholme D.J."/>
        </authorList>
    </citation>
    <scope>NUCLEOTIDE SEQUENCE [LARGE SCALE GENOMIC DNA]</scope>
    <source>
        <strain evidence="9 10">Da</strain>
    </source>
</reference>
<dbReference type="InterPro" id="IPR019734">
    <property type="entry name" value="TPR_rpt"/>
</dbReference>
<evidence type="ECO:0000256" key="1">
    <source>
        <dbReference type="ARBA" id="ARBA00000971"/>
    </source>
</evidence>
<dbReference type="InterPro" id="IPR020892">
    <property type="entry name" value="Cyclophilin-type_PPIase_CS"/>
</dbReference>
<dbReference type="Gene3D" id="1.25.40.10">
    <property type="entry name" value="Tetratricopeptide repeat domain"/>
    <property type="match status" value="1"/>
</dbReference>
<keyword evidence="4 5" id="KW-0413">Isomerase</keyword>
<feature type="domain" description="PPIase FKBP-type" evidence="7">
    <location>
        <begin position="29"/>
        <end position="117"/>
    </location>
</feature>
<keyword evidence="3 5" id="KW-0697">Rotamase</keyword>
<dbReference type="Proteomes" id="UP000285430">
    <property type="component" value="Unassembled WGS sequence"/>
</dbReference>
<dbReference type="PANTHER" id="PTHR11071">
    <property type="entry name" value="PEPTIDYL-PROLYL CIS-TRANS ISOMERASE"/>
    <property type="match status" value="1"/>
</dbReference>
<dbReference type="PROSITE" id="PS50005">
    <property type="entry name" value="TPR"/>
    <property type="match status" value="2"/>
</dbReference>
<dbReference type="Pfam" id="PF13432">
    <property type="entry name" value="TPR_16"/>
    <property type="match status" value="1"/>
</dbReference>
<dbReference type="VEuPathDB" id="FungiDB:H257_10051"/>
<dbReference type="PRINTS" id="PR00153">
    <property type="entry name" value="CSAPPISMRASE"/>
</dbReference>
<dbReference type="EC" id="5.2.1.8" evidence="2 5"/>
<feature type="non-terminal residue" evidence="9">
    <location>
        <position position="1"/>
    </location>
</feature>
<evidence type="ECO:0000256" key="5">
    <source>
        <dbReference type="PROSITE-ProRule" id="PRU00277"/>
    </source>
</evidence>
<gene>
    <name evidence="9" type="ORF">DYB37_002426</name>
</gene>
<evidence type="ECO:0000256" key="6">
    <source>
        <dbReference type="PROSITE-ProRule" id="PRU00339"/>
    </source>
</evidence>
<dbReference type="AlphaFoldDB" id="A0A418FG14"/>
<dbReference type="PROSITE" id="PS50072">
    <property type="entry name" value="CSA_PPIASE_2"/>
    <property type="match status" value="1"/>
</dbReference>
<dbReference type="PROSITE" id="PS00170">
    <property type="entry name" value="CSA_PPIASE_1"/>
    <property type="match status" value="1"/>
</dbReference>
<evidence type="ECO:0000256" key="2">
    <source>
        <dbReference type="ARBA" id="ARBA00013194"/>
    </source>
</evidence>
<organism evidence="9 10">
    <name type="scientific">Aphanomyces astaci</name>
    <name type="common">Crayfish plague agent</name>
    <dbReference type="NCBI Taxonomy" id="112090"/>
    <lineage>
        <taxon>Eukaryota</taxon>
        <taxon>Sar</taxon>
        <taxon>Stramenopiles</taxon>
        <taxon>Oomycota</taxon>
        <taxon>Saprolegniomycetes</taxon>
        <taxon>Saprolegniales</taxon>
        <taxon>Verrucalvaceae</taxon>
        <taxon>Aphanomyces</taxon>
    </lineage>
</organism>
<dbReference type="GO" id="GO:0006457">
    <property type="term" value="P:protein folding"/>
    <property type="evidence" value="ECO:0007669"/>
    <property type="project" value="InterPro"/>
</dbReference>
<sequence>KMTAIDLTTDGGVTKEILTEGSGELPPKGYEIRAHYTGTLLDGSKFDSSRDRNQVFTFVLGKGNVIKAWDLGFATMKVGERAILTCAPEYAYGASGSPPKIPANATLKFDVELLGFSPKKKELWEMSVDEKLKEAETSKQQGTAFFKAGKYEQANDAYLEGVKYTEKDHESSEDEKSPLKDVQTVLYLNSAMALLKAQDYAGAARSASKALKNDKNNVKALYRRGVALLHGNDLDRAKEDLTAAAKLDPQNRDVRRELVVLKEKLAEAKVVQKGVYGGLFNKVSIYTDKEVVFKNISIDDADDEGNPFVWFDITIDGELVGRIHFQLYANVVPKTAENFRALCTGEHTSKTSGQQLTFKGSSFHRVIKNFMLQGGDFTRGDGTGGESIYGEKFADENFKIHHTQAGLLSMANAGPGTNGSQFFITTVETPHLDGKHVVFGRVMDGMDVVKKIEALETDAGDKPKVPAIISDCGVFKVEE</sequence>
<dbReference type="Gene3D" id="2.40.100.10">
    <property type="entry name" value="Cyclophilin-like"/>
    <property type="match status" value="1"/>
</dbReference>
<dbReference type="InterPro" id="IPR002130">
    <property type="entry name" value="Cyclophilin-type_PPIase_dom"/>
</dbReference>
<comment type="catalytic activity">
    <reaction evidence="1 5">
        <text>[protein]-peptidylproline (omega=180) = [protein]-peptidylproline (omega=0)</text>
        <dbReference type="Rhea" id="RHEA:16237"/>
        <dbReference type="Rhea" id="RHEA-COMP:10747"/>
        <dbReference type="Rhea" id="RHEA-COMP:10748"/>
        <dbReference type="ChEBI" id="CHEBI:83833"/>
        <dbReference type="ChEBI" id="CHEBI:83834"/>
        <dbReference type="EC" id="5.2.1.8"/>
    </reaction>
</comment>
<feature type="domain" description="PPIase cyclophilin-type" evidence="8">
    <location>
        <begin position="310"/>
        <end position="474"/>
    </location>
</feature>
<keyword evidence="6" id="KW-0802">TPR repeat</keyword>
<feature type="repeat" description="TPR" evidence="6">
    <location>
        <begin position="218"/>
        <end position="251"/>
    </location>
</feature>
<dbReference type="InterPro" id="IPR011990">
    <property type="entry name" value="TPR-like_helical_dom_sf"/>
</dbReference>
<proteinExistence type="predicted"/>
<dbReference type="InterPro" id="IPR001179">
    <property type="entry name" value="PPIase_FKBP_dom"/>
</dbReference>
<dbReference type="SUPFAM" id="SSF54534">
    <property type="entry name" value="FKBP-like"/>
    <property type="match status" value="1"/>
</dbReference>
<dbReference type="Pfam" id="PF00254">
    <property type="entry name" value="FKBP_C"/>
    <property type="match status" value="1"/>
</dbReference>